<protein>
    <recommendedName>
        <fullName evidence="3">F-box domain-containing protein</fullName>
    </recommendedName>
</protein>
<dbReference type="Proteomes" id="UP000326565">
    <property type="component" value="Unassembled WGS sequence"/>
</dbReference>
<reference evidence="1 2" key="1">
    <citation type="submission" date="2019-04" db="EMBL/GenBank/DDBJ databases">
        <title>Friends and foes A comparative genomics study of 23 Aspergillus species from section Flavi.</title>
        <authorList>
            <consortium name="DOE Joint Genome Institute"/>
            <person name="Kjaerbolling I."/>
            <person name="Vesth T."/>
            <person name="Frisvad J.C."/>
            <person name="Nybo J.L."/>
            <person name="Theobald S."/>
            <person name="Kildgaard S."/>
            <person name="Isbrandt T."/>
            <person name="Kuo A."/>
            <person name="Sato A."/>
            <person name="Lyhne E.K."/>
            <person name="Kogle M.E."/>
            <person name="Wiebenga A."/>
            <person name="Kun R.S."/>
            <person name="Lubbers R.J."/>
            <person name="Makela M.R."/>
            <person name="Barry K."/>
            <person name="Chovatia M."/>
            <person name="Clum A."/>
            <person name="Daum C."/>
            <person name="Haridas S."/>
            <person name="He G."/>
            <person name="LaButti K."/>
            <person name="Lipzen A."/>
            <person name="Mondo S."/>
            <person name="Riley R."/>
            <person name="Salamov A."/>
            <person name="Simmons B.A."/>
            <person name="Magnuson J.K."/>
            <person name="Henrissat B."/>
            <person name="Mortensen U.H."/>
            <person name="Larsen T.O."/>
            <person name="Devries R.P."/>
            <person name="Grigoriev I.V."/>
            <person name="Machida M."/>
            <person name="Baker S.E."/>
            <person name="Andersen M.R."/>
        </authorList>
    </citation>
    <scope>NUCLEOTIDE SEQUENCE [LARGE SCALE GENOMIC DNA]</scope>
    <source>
        <strain evidence="1 2">CBS 151.66</strain>
    </source>
</reference>
<evidence type="ECO:0008006" key="3">
    <source>
        <dbReference type="Google" id="ProtNLM"/>
    </source>
</evidence>
<proteinExistence type="predicted"/>
<keyword evidence="2" id="KW-1185">Reference proteome</keyword>
<dbReference type="AlphaFoldDB" id="A0A5N5X0Y6"/>
<dbReference type="EMBL" id="ML732210">
    <property type="protein sequence ID" value="KAB8074401.1"/>
    <property type="molecule type" value="Genomic_DNA"/>
</dbReference>
<accession>A0A5N5X0Y6</accession>
<name>A0A5N5X0Y6_9EURO</name>
<dbReference type="OrthoDB" id="3945550at2759"/>
<dbReference type="InterPro" id="IPR032675">
    <property type="entry name" value="LRR_dom_sf"/>
</dbReference>
<gene>
    <name evidence="1" type="ORF">BDV29DRAFT_190982</name>
</gene>
<dbReference type="SUPFAM" id="SSF52047">
    <property type="entry name" value="RNI-like"/>
    <property type="match status" value="1"/>
</dbReference>
<dbReference type="Gene3D" id="3.80.10.10">
    <property type="entry name" value="Ribonuclease Inhibitor"/>
    <property type="match status" value="1"/>
</dbReference>
<evidence type="ECO:0000313" key="2">
    <source>
        <dbReference type="Proteomes" id="UP000326565"/>
    </source>
</evidence>
<sequence>MDGHRLSLDIWRLIFQVTTKQDLRNLCSVSKSFNSIATPLLYRSITLVEPADSFHDISRFHLEKKQPDHLKGHWYLLSRLEDEANHSLRTFVQEVILTCPLDRIIDRDTIFQLQLDNRLPNLIARLPNLRRISIGIVPLQSDNLIRTICDHSRKPELILLQQDGIMADCTFIDQPLPCVSTLHASVNPFDERRGSDEATQNRSMLAIQRLLFHSPNLRSFSLTVYGNYGGCVIVMPRFGVIQTFQLTGEETFPPIKELKLNGYRMNDDEWKHWRDRFNWSKLSSLSIGPQNSYQLLGRMAGYATSLTTLKVSMYANEGYEDREGLEQLLLSFNLLETLELKGYICSVDAIANHGNLSNLLLHEDESVVKEHSRRVLSVQELDHLDIHCPKLKSLKVDIERSNNHLPDYVLQKLATGFKRLRNLSLHFELGLTDIDHPIKPTLNYSSARSIGQAFFDRRKQSVIDFDNTFTLTLWTGAYWRRFPQWEPAYSRFEGQYTATYSLRLPSDSAGEIEFRHLQKERWDLMSRQDSKKVSPQHCN</sequence>
<organism evidence="1 2">
    <name type="scientific">Aspergillus leporis</name>
    <dbReference type="NCBI Taxonomy" id="41062"/>
    <lineage>
        <taxon>Eukaryota</taxon>
        <taxon>Fungi</taxon>
        <taxon>Dikarya</taxon>
        <taxon>Ascomycota</taxon>
        <taxon>Pezizomycotina</taxon>
        <taxon>Eurotiomycetes</taxon>
        <taxon>Eurotiomycetidae</taxon>
        <taxon>Eurotiales</taxon>
        <taxon>Aspergillaceae</taxon>
        <taxon>Aspergillus</taxon>
        <taxon>Aspergillus subgen. Circumdati</taxon>
    </lineage>
</organism>
<evidence type="ECO:0000313" key="1">
    <source>
        <dbReference type="EMBL" id="KAB8074401.1"/>
    </source>
</evidence>